<accession>A0A9X3SE95</accession>
<feature type="transmembrane region" description="Helical" evidence="1">
    <location>
        <begin position="51"/>
        <end position="69"/>
    </location>
</feature>
<proteinExistence type="predicted"/>
<reference evidence="2" key="1">
    <citation type="submission" date="2022-10" db="EMBL/GenBank/DDBJ databases">
        <title>The WGS of Solirubrobacter phytolaccae KCTC 29190.</title>
        <authorList>
            <person name="Jiang Z."/>
        </authorList>
    </citation>
    <scope>NUCLEOTIDE SEQUENCE</scope>
    <source>
        <strain evidence="2">KCTC 29190</strain>
    </source>
</reference>
<feature type="transmembrane region" description="Helical" evidence="1">
    <location>
        <begin position="28"/>
        <end position="44"/>
    </location>
</feature>
<dbReference type="Proteomes" id="UP001147653">
    <property type="component" value="Unassembled WGS sequence"/>
</dbReference>
<name>A0A9X3SE95_9ACTN</name>
<sequence length="119" mass="11743">MTRNHLLLFAVATGSGLAVALGGFGLAWSAALVLLGVAALVALGRAGGGRAAGLIVAALLLSSLALLLGDGRGRPESEPAGCDPSCGTALGDVVAVGALIVIGVCVLLWAVLRRFEARK</sequence>
<dbReference type="EMBL" id="JAPDDP010000083">
    <property type="protein sequence ID" value="MDA0184670.1"/>
    <property type="molecule type" value="Genomic_DNA"/>
</dbReference>
<organism evidence="2 3">
    <name type="scientific">Solirubrobacter phytolaccae</name>
    <dbReference type="NCBI Taxonomy" id="1404360"/>
    <lineage>
        <taxon>Bacteria</taxon>
        <taxon>Bacillati</taxon>
        <taxon>Actinomycetota</taxon>
        <taxon>Thermoleophilia</taxon>
        <taxon>Solirubrobacterales</taxon>
        <taxon>Solirubrobacteraceae</taxon>
        <taxon>Solirubrobacter</taxon>
    </lineage>
</organism>
<gene>
    <name evidence="2" type="ORF">OJ997_30490</name>
</gene>
<dbReference type="RefSeq" id="WP_270029124.1">
    <property type="nucleotide sequence ID" value="NZ_JAPDDP010000083.1"/>
</dbReference>
<comment type="caution">
    <text evidence="2">The sequence shown here is derived from an EMBL/GenBank/DDBJ whole genome shotgun (WGS) entry which is preliminary data.</text>
</comment>
<dbReference type="AlphaFoldDB" id="A0A9X3SE95"/>
<keyword evidence="3" id="KW-1185">Reference proteome</keyword>
<keyword evidence="1" id="KW-0812">Transmembrane</keyword>
<keyword evidence="1" id="KW-0472">Membrane</keyword>
<evidence type="ECO:0000256" key="1">
    <source>
        <dbReference type="SAM" id="Phobius"/>
    </source>
</evidence>
<feature type="transmembrane region" description="Helical" evidence="1">
    <location>
        <begin position="89"/>
        <end position="112"/>
    </location>
</feature>
<protein>
    <submittedName>
        <fullName evidence="2">Uncharacterized protein</fullName>
    </submittedName>
</protein>
<evidence type="ECO:0000313" key="3">
    <source>
        <dbReference type="Proteomes" id="UP001147653"/>
    </source>
</evidence>
<evidence type="ECO:0000313" key="2">
    <source>
        <dbReference type="EMBL" id="MDA0184670.1"/>
    </source>
</evidence>
<keyword evidence="1" id="KW-1133">Transmembrane helix</keyword>